<organism evidence="16 17">
    <name type="scientific">Mauremys mutica</name>
    <name type="common">yellowpond turtle</name>
    <dbReference type="NCBI Taxonomy" id="74926"/>
    <lineage>
        <taxon>Eukaryota</taxon>
        <taxon>Metazoa</taxon>
        <taxon>Chordata</taxon>
        <taxon>Craniata</taxon>
        <taxon>Vertebrata</taxon>
        <taxon>Euteleostomi</taxon>
        <taxon>Archelosauria</taxon>
        <taxon>Testudinata</taxon>
        <taxon>Testudines</taxon>
        <taxon>Cryptodira</taxon>
        <taxon>Durocryptodira</taxon>
        <taxon>Testudinoidea</taxon>
        <taxon>Geoemydidae</taxon>
        <taxon>Geoemydinae</taxon>
        <taxon>Mauremys</taxon>
    </lineage>
</organism>
<dbReference type="Proteomes" id="UP000827986">
    <property type="component" value="Unassembled WGS sequence"/>
</dbReference>
<keyword evidence="5 13" id="KW-0158">Chromosome</keyword>
<dbReference type="GO" id="GO:0004842">
    <property type="term" value="F:ubiquitin-protein transferase activity"/>
    <property type="evidence" value="ECO:0007669"/>
    <property type="project" value="InterPro"/>
</dbReference>
<dbReference type="PROSITE" id="PS50089">
    <property type="entry name" value="ZF_RING_2"/>
    <property type="match status" value="1"/>
</dbReference>
<feature type="transmembrane region" description="Helical" evidence="14">
    <location>
        <begin position="178"/>
        <end position="200"/>
    </location>
</feature>
<evidence type="ECO:0000256" key="13">
    <source>
        <dbReference type="RuleBase" id="RU000528"/>
    </source>
</evidence>
<comment type="function">
    <text evidence="1 13">Core component of nucleosome. Nucleosomes wrap and compact DNA into chromatin, limiting DNA accessibility to the cellular machineries which require DNA as a template. Histones thereby play a central role in transcription regulation, DNA repair, DNA replication and chromosomal stability. DNA accessibility is regulated via a complex set of post-translational modifications of histones, also called histone code, and nucleosome remodeling.</text>
</comment>
<dbReference type="InterPro" id="IPR017907">
    <property type="entry name" value="Znf_RING_CS"/>
</dbReference>
<keyword evidence="17" id="KW-1185">Reference proteome</keyword>
<comment type="subunit">
    <text evidence="13">The nucleosome is a histone octamer containing two molecules each of H2A, H2B, H3 and H4 assembled in one H3-H4 heterotetramer and two H2A-H2B heterodimers. The octamer wraps approximately 147 bp of DNA.</text>
</comment>
<keyword evidence="14" id="KW-0472">Membrane</keyword>
<gene>
    <name evidence="16" type="ORF">KIL84_004254</name>
</gene>
<evidence type="ECO:0000256" key="11">
    <source>
        <dbReference type="ARBA" id="ARBA00023269"/>
    </source>
</evidence>
<dbReference type="PRINTS" id="PR00623">
    <property type="entry name" value="HISTONEH4"/>
</dbReference>
<dbReference type="InterPro" id="IPR001951">
    <property type="entry name" value="Histone_H4"/>
</dbReference>
<dbReference type="Gene3D" id="3.10.100.10">
    <property type="entry name" value="Mannose-Binding Protein A, subunit A"/>
    <property type="match status" value="1"/>
</dbReference>
<dbReference type="GO" id="GO:0005634">
    <property type="term" value="C:nucleus"/>
    <property type="evidence" value="ECO:0007669"/>
    <property type="project" value="UniProtKB-SubCell"/>
</dbReference>
<keyword evidence="10 13" id="KW-0539">Nucleus</keyword>
<evidence type="ECO:0000313" key="17">
    <source>
        <dbReference type="Proteomes" id="UP000827986"/>
    </source>
</evidence>
<comment type="subcellular location">
    <subcellularLocation>
        <location evidence="3">Chromosome</location>
    </subcellularLocation>
    <subcellularLocation>
        <location evidence="2">Nucleus</location>
    </subcellularLocation>
</comment>
<protein>
    <recommendedName>
        <fullName evidence="13">Histone H4</fullName>
    </recommendedName>
</protein>
<dbReference type="PROSITE" id="PS00518">
    <property type="entry name" value="ZF_RING_1"/>
    <property type="match status" value="1"/>
</dbReference>
<evidence type="ECO:0000256" key="2">
    <source>
        <dbReference type="ARBA" id="ARBA00004123"/>
    </source>
</evidence>
<dbReference type="SUPFAM" id="SSF57850">
    <property type="entry name" value="RING/U-box"/>
    <property type="match status" value="1"/>
</dbReference>
<dbReference type="PANTHER" id="PTHR24103">
    <property type="entry name" value="E3 UBIQUITIN-PROTEIN LIGASE TRIM"/>
    <property type="match status" value="1"/>
</dbReference>
<feature type="domain" description="RING-type" evidence="15">
    <location>
        <begin position="18"/>
        <end position="57"/>
    </location>
</feature>
<dbReference type="GO" id="GO:0000786">
    <property type="term" value="C:nucleosome"/>
    <property type="evidence" value="ECO:0007669"/>
    <property type="project" value="UniProtKB-KW"/>
</dbReference>
<dbReference type="InterPro" id="IPR050143">
    <property type="entry name" value="TRIM/RBCC"/>
</dbReference>
<evidence type="ECO:0000256" key="7">
    <source>
        <dbReference type="ARBA" id="ARBA00022771"/>
    </source>
</evidence>
<evidence type="ECO:0000259" key="15">
    <source>
        <dbReference type="PROSITE" id="PS50089"/>
    </source>
</evidence>
<dbReference type="Gene3D" id="3.30.40.10">
    <property type="entry name" value="Zinc/RING finger domain, C3HC4 (zinc finger)"/>
    <property type="match status" value="1"/>
</dbReference>
<evidence type="ECO:0000256" key="8">
    <source>
        <dbReference type="ARBA" id="ARBA00022833"/>
    </source>
</evidence>
<dbReference type="InterPro" id="IPR003613">
    <property type="entry name" value="Ubox_domain"/>
</dbReference>
<dbReference type="Gene3D" id="1.10.20.10">
    <property type="entry name" value="Histone, subunit A"/>
    <property type="match status" value="1"/>
</dbReference>
<dbReference type="EMBL" id="JAHDVG010000466">
    <property type="protein sequence ID" value="KAH1182762.1"/>
    <property type="molecule type" value="Genomic_DNA"/>
</dbReference>
<dbReference type="GO" id="GO:0008270">
    <property type="term" value="F:zinc ion binding"/>
    <property type="evidence" value="ECO:0007669"/>
    <property type="project" value="UniProtKB-KW"/>
</dbReference>
<evidence type="ECO:0000256" key="6">
    <source>
        <dbReference type="ARBA" id="ARBA00022723"/>
    </source>
</evidence>
<evidence type="ECO:0000256" key="5">
    <source>
        <dbReference type="ARBA" id="ARBA00022454"/>
    </source>
</evidence>
<dbReference type="GO" id="GO:0030527">
    <property type="term" value="F:structural constituent of chromatin"/>
    <property type="evidence" value="ECO:0007669"/>
    <property type="project" value="InterPro"/>
</dbReference>
<accession>A0A9D3XN87</accession>
<dbReference type="InterPro" id="IPR009072">
    <property type="entry name" value="Histone-fold"/>
</dbReference>
<sequence>MAAIEPKFVKRLLDEFICSICRDYFTDPVITNCGHNFCRDCINRYWDTSKPDCPECRGACSGRELVPNVQLGNAAQKAQLRSAARKAKGLHSAAPEAPATGDGVCQTHKGAVCEESQAHKGHTVLRAEGAAQDHKATERPKTQSMCEEEKENFLKLSQTKAYKPDLQLGNYRIPKKRVYQGCIVVLAVAILASVFIGVGISNSLLAAKGSDCPDGWVGYLGKCYYFSETEGNWTYSQKNCSALGASLAVTDTFRDLRNTGSAANGMDILRESKMPRDAVTYTEHAKRKTVTAMDVVYALKRQGRTLYGFGG</sequence>
<evidence type="ECO:0000313" key="16">
    <source>
        <dbReference type="EMBL" id="KAH1182762.1"/>
    </source>
</evidence>
<evidence type="ECO:0000256" key="10">
    <source>
        <dbReference type="ARBA" id="ARBA00023242"/>
    </source>
</evidence>
<evidence type="ECO:0000256" key="4">
    <source>
        <dbReference type="ARBA" id="ARBA00006564"/>
    </source>
</evidence>
<keyword evidence="9 13" id="KW-0238">DNA-binding</keyword>
<dbReference type="GO" id="GO:0046982">
    <property type="term" value="F:protein heterodimerization activity"/>
    <property type="evidence" value="ECO:0007669"/>
    <property type="project" value="InterPro"/>
</dbReference>
<dbReference type="SMART" id="SM00504">
    <property type="entry name" value="Ubox"/>
    <property type="match status" value="1"/>
</dbReference>
<dbReference type="CDD" id="cd22912">
    <property type="entry name" value="HFD_H4"/>
    <property type="match status" value="1"/>
</dbReference>
<dbReference type="InterPro" id="IPR016186">
    <property type="entry name" value="C-type_lectin-like/link_sf"/>
</dbReference>
<keyword evidence="14" id="KW-1133">Transmembrane helix</keyword>
<dbReference type="InterPro" id="IPR016187">
    <property type="entry name" value="CTDL_fold"/>
</dbReference>
<comment type="similarity">
    <text evidence="4 13">Belongs to the histone H4 family.</text>
</comment>
<keyword evidence="14" id="KW-0812">Transmembrane</keyword>
<evidence type="ECO:0000256" key="9">
    <source>
        <dbReference type="ARBA" id="ARBA00023125"/>
    </source>
</evidence>
<evidence type="ECO:0000256" key="12">
    <source>
        <dbReference type="PROSITE-ProRule" id="PRU00175"/>
    </source>
</evidence>
<dbReference type="AlphaFoldDB" id="A0A9D3XN87"/>
<dbReference type="SUPFAM" id="SSF47113">
    <property type="entry name" value="Histone-fold"/>
    <property type="match status" value="1"/>
</dbReference>
<evidence type="ECO:0000256" key="1">
    <source>
        <dbReference type="ARBA" id="ARBA00002001"/>
    </source>
</evidence>
<dbReference type="SMART" id="SM00417">
    <property type="entry name" value="H4"/>
    <property type="match status" value="1"/>
</dbReference>
<keyword evidence="6" id="KW-0479">Metal-binding</keyword>
<dbReference type="Pfam" id="PF13445">
    <property type="entry name" value="zf-RING_UBOX"/>
    <property type="match status" value="1"/>
</dbReference>
<dbReference type="SUPFAM" id="SSF56436">
    <property type="entry name" value="C-type lectin-like"/>
    <property type="match status" value="1"/>
</dbReference>
<dbReference type="GO" id="GO:0003677">
    <property type="term" value="F:DNA binding"/>
    <property type="evidence" value="ECO:0007669"/>
    <property type="project" value="UniProtKB-KW"/>
</dbReference>
<name>A0A9D3XN87_9SAUR</name>
<keyword evidence="8" id="KW-0862">Zinc</keyword>
<evidence type="ECO:0000256" key="14">
    <source>
        <dbReference type="SAM" id="Phobius"/>
    </source>
</evidence>
<proteinExistence type="inferred from homology"/>
<dbReference type="InterPro" id="IPR013083">
    <property type="entry name" value="Znf_RING/FYVE/PHD"/>
</dbReference>
<dbReference type="InterPro" id="IPR027370">
    <property type="entry name" value="Znf-RING_euk"/>
</dbReference>
<keyword evidence="11 13" id="KW-0544">Nucleosome core</keyword>
<comment type="caution">
    <text evidence="16">The sequence shown here is derived from an EMBL/GenBank/DDBJ whole genome shotgun (WGS) entry which is preliminary data.</text>
</comment>
<dbReference type="GO" id="GO:0016567">
    <property type="term" value="P:protein ubiquitination"/>
    <property type="evidence" value="ECO:0007669"/>
    <property type="project" value="InterPro"/>
</dbReference>
<keyword evidence="7 12" id="KW-0863">Zinc-finger</keyword>
<dbReference type="InterPro" id="IPR001841">
    <property type="entry name" value="Znf_RING"/>
</dbReference>
<reference evidence="16" key="1">
    <citation type="submission" date="2021-09" db="EMBL/GenBank/DDBJ databases">
        <title>The genome of Mauremys mutica provides insights into the evolution of semi-aquatic lifestyle.</title>
        <authorList>
            <person name="Gong S."/>
            <person name="Gao Y."/>
        </authorList>
    </citation>
    <scope>NUCLEOTIDE SEQUENCE</scope>
    <source>
        <strain evidence="16">MM-2020</strain>
        <tissue evidence="16">Muscle</tissue>
    </source>
</reference>
<dbReference type="SMART" id="SM00184">
    <property type="entry name" value="RING"/>
    <property type="match status" value="1"/>
</dbReference>
<evidence type="ECO:0000256" key="3">
    <source>
        <dbReference type="ARBA" id="ARBA00004286"/>
    </source>
</evidence>